<dbReference type="GO" id="GO:0005524">
    <property type="term" value="F:ATP binding"/>
    <property type="evidence" value="ECO:0007669"/>
    <property type="project" value="UniProtKB-KW"/>
</dbReference>
<dbReference type="PANTHER" id="PTHR42771">
    <property type="entry name" value="IRON(3+)-HYDROXAMATE IMPORT ATP-BINDING PROTEIN FHUC"/>
    <property type="match status" value="1"/>
</dbReference>
<dbReference type="SUPFAM" id="SSF52540">
    <property type="entry name" value="P-loop containing nucleoside triphosphate hydrolases"/>
    <property type="match status" value="1"/>
</dbReference>
<dbReference type="PANTHER" id="PTHR42771:SF2">
    <property type="entry name" value="IRON(3+)-HYDROXAMATE IMPORT ATP-BINDING PROTEIN FHUC"/>
    <property type="match status" value="1"/>
</dbReference>
<keyword evidence="8" id="KW-1185">Reference proteome</keyword>
<keyword evidence="5" id="KW-0472">Membrane</keyword>
<dbReference type="InterPro" id="IPR038729">
    <property type="entry name" value="Rad50/SbcC_AAA"/>
</dbReference>
<keyword evidence="7" id="KW-0067">ATP-binding</keyword>
<gene>
    <name evidence="7" type="ORF">MLE19_17535</name>
</gene>
<dbReference type="InterPro" id="IPR051535">
    <property type="entry name" value="Siderophore_ABC-ATPase"/>
</dbReference>
<accession>A0ABS9SAL6</accession>
<evidence type="ECO:0000256" key="4">
    <source>
        <dbReference type="ARBA" id="ARBA00023065"/>
    </source>
</evidence>
<feature type="domain" description="Rad50/SbcC-type AAA" evidence="6">
    <location>
        <begin position="14"/>
        <end position="50"/>
    </location>
</feature>
<keyword evidence="3" id="KW-1003">Cell membrane</keyword>
<comment type="subcellular location">
    <subcellularLocation>
        <location evidence="1">Cell membrane</location>
        <topology evidence="1">Peripheral membrane protein</topology>
    </subcellularLocation>
</comment>
<reference evidence="7 8" key="1">
    <citation type="submission" date="2022-03" db="EMBL/GenBank/DDBJ databases">
        <title>Genomic signatures underlying metal tolerance in selected Arctic bacterial isolates.</title>
        <authorList>
            <person name="Thomas F.A."/>
            <person name="Venkatachalam S."/>
            <person name="Krishnan K.P."/>
        </authorList>
    </citation>
    <scope>NUCLEOTIDE SEQUENCE [LARGE SCALE GENOMIC DNA]</scope>
    <source>
        <strain evidence="7 8">HM116</strain>
    </source>
</reference>
<organism evidence="7 8">
    <name type="scientific">Vreelandella neptunia</name>
    <dbReference type="NCBI Taxonomy" id="115551"/>
    <lineage>
        <taxon>Bacteria</taxon>
        <taxon>Pseudomonadati</taxon>
        <taxon>Pseudomonadota</taxon>
        <taxon>Gammaproteobacteria</taxon>
        <taxon>Oceanospirillales</taxon>
        <taxon>Halomonadaceae</taxon>
        <taxon>Vreelandella</taxon>
    </lineage>
</organism>
<evidence type="ECO:0000313" key="8">
    <source>
        <dbReference type="Proteomes" id="UP001320609"/>
    </source>
</evidence>
<keyword evidence="2" id="KW-0813">Transport</keyword>
<sequence>MNDYSNEFMKITFLKEYMTFKEGQEIEISQGKLNIVVGDNGAGKTTFINIFDKENRIYKQNKYYAIDNMKDQDTIKNTAEGFRKTTSALIDNKREIYLNQLNQQSHGQAWNVELFRLRKKCSDNTFILLDEPETALSVESQIELCKAIIDMKRKYKNFGCLIATHSLLITELIGERVIEIPSGNNIPAQEYLDRKNAVIEESRHYFK</sequence>
<keyword evidence="7" id="KW-0547">Nucleotide-binding</keyword>
<evidence type="ECO:0000256" key="1">
    <source>
        <dbReference type="ARBA" id="ARBA00004202"/>
    </source>
</evidence>
<dbReference type="Gene3D" id="3.40.50.300">
    <property type="entry name" value="P-loop containing nucleotide triphosphate hydrolases"/>
    <property type="match status" value="2"/>
</dbReference>
<name>A0ABS9SAL6_9GAMM</name>
<evidence type="ECO:0000313" key="7">
    <source>
        <dbReference type="EMBL" id="MCH4813140.1"/>
    </source>
</evidence>
<evidence type="ECO:0000256" key="3">
    <source>
        <dbReference type="ARBA" id="ARBA00022475"/>
    </source>
</evidence>
<dbReference type="CDD" id="cd00267">
    <property type="entry name" value="ABC_ATPase"/>
    <property type="match status" value="1"/>
</dbReference>
<protein>
    <submittedName>
        <fullName evidence="7">ABC transporter ATP-binding protein</fullName>
    </submittedName>
</protein>
<dbReference type="InterPro" id="IPR027417">
    <property type="entry name" value="P-loop_NTPase"/>
</dbReference>
<evidence type="ECO:0000256" key="5">
    <source>
        <dbReference type="ARBA" id="ARBA00023136"/>
    </source>
</evidence>
<comment type="caution">
    <text evidence="7">The sequence shown here is derived from an EMBL/GenBank/DDBJ whole genome shotgun (WGS) entry which is preliminary data.</text>
</comment>
<dbReference type="Proteomes" id="UP001320609">
    <property type="component" value="Unassembled WGS sequence"/>
</dbReference>
<dbReference type="RefSeq" id="WP_240719424.1">
    <property type="nucleotide sequence ID" value="NZ_JAKVTW010000016.1"/>
</dbReference>
<keyword evidence="4" id="KW-0406">Ion transport</keyword>
<dbReference type="Pfam" id="PF13476">
    <property type="entry name" value="AAA_23"/>
    <property type="match status" value="1"/>
</dbReference>
<evidence type="ECO:0000259" key="6">
    <source>
        <dbReference type="Pfam" id="PF13476"/>
    </source>
</evidence>
<proteinExistence type="predicted"/>
<dbReference type="EMBL" id="JAKVTW010000016">
    <property type="protein sequence ID" value="MCH4813140.1"/>
    <property type="molecule type" value="Genomic_DNA"/>
</dbReference>
<evidence type="ECO:0000256" key="2">
    <source>
        <dbReference type="ARBA" id="ARBA00022448"/>
    </source>
</evidence>